<evidence type="ECO:0000256" key="1">
    <source>
        <dbReference type="ARBA" id="ARBA00006738"/>
    </source>
</evidence>
<dbReference type="SUPFAM" id="SSF52980">
    <property type="entry name" value="Restriction endonuclease-like"/>
    <property type="match status" value="1"/>
</dbReference>
<accession>A0A6L6JDN4</accession>
<dbReference type="PANTHER" id="PTHR34039">
    <property type="entry name" value="UPF0102 PROTEIN YRAN"/>
    <property type="match status" value="1"/>
</dbReference>
<comment type="caution">
    <text evidence="2">The sequence shown here is derived from an EMBL/GenBank/DDBJ whole genome shotgun (WGS) entry which is preliminary data.</text>
</comment>
<keyword evidence="3" id="KW-1185">Reference proteome</keyword>
<dbReference type="EMBL" id="WMIE01000008">
    <property type="protein sequence ID" value="MTH78839.1"/>
    <property type="molecule type" value="Genomic_DNA"/>
</dbReference>
<sequence length="130" mass="14325">MDKARVVSPSRQAKGQIAHASGCMAEDAVCRDYLDRGYALVETRWRGKSGEIDLILRCGDEYVFVEVKKSAQHSVAVERIEYRQVERILSAAAEFCAGLASGTLTPMRFDAASVDQIGRVRIIENAFGLT</sequence>
<evidence type="ECO:0000313" key="3">
    <source>
        <dbReference type="Proteomes" id="UP000478183"/>
    </source>
</evidence>
<evidence type="ECO:0000313" key="2">
    <source>
        <dbReference type="EMBL" id="MTH78839.1"/>
    </source>
</evidence>
<dbReference type="OrthoDB" id="9812968at2"/>
<dbReference type="Gene3D" id="3.40.1350.10">
    <property type="match status" value="1"/>
</dbReference>
<name>A0A6L6JDN4_9RHOB</name>
<dbReference type="RefSeq" id="WP_155096189.1">
    <property type="nucleotide sequence ID" value="NZ_WMIE01000008.1"/>
</dbReference>
<dbReference type="GO" id="GO:0003676">
    <property type="term" value="F:nucleic acid binding"/>
    <property type="evidence" value="ECO:0007669"/>
    <property type="project" value="InterPro"/>
</dbReference>
<dbReference type="InterPro" id="IPR003509">
    <property type="entry name" value="UPF0102_YraN-like"/>
</dbReference>
<organism evidence="2 3">
    <name type="scientific">Paracoccus aestuariivivens</name>
    <dbReference type="NCBI Taxonomy" id="1820333"/>
    <lineage>
        <taxon>Bacteria</taxon>
        <taxon>Pseudomonadati</taxon>
        <taxon>Pseudomonadota</taxon>
        <taxon>Alphaproteobacteria</taxon>
        <taxon>Rhodobacterales</taxon>
        <taxon>Paracoccaceae</taxon>
        <taxon>Paracoccus</taxon>
    </lineage>
</organism>
<proteinExistence type="inferred from homology"/>
<reference evidence="2 3" key="1">
    <citation type="submission" date="2019-11" db="EMBL/GenBank/DDBJ databases">
        <authorList>
            <person name="Dong K."/>
        </authorList>
    </citation>
    <scope>NUCLEOTIDE SEQUENCE [LARGE SCALE GENOMIC DNA]</scope>
    <source>
        <strain evidence="2 3">NBRC 111993</strain>
    </source>
</reference>
<dbReference type="InterPro" id="IPR011335">
    <property type="entry name" value="Restrct_endonuc-II-like"/>
</dbReference>
<dbReference type="InterPro" id="IPR011856">
    <property type="entry name" value="tRNA_endonuc-like_dom_sf"/>
</dbReference>
<dbReference type="AlphaFoldDB" id="A0A6L6JDN4"/>
<comment type="similarity">
    <text evidence="1">Belongs to the UPF0102 family.</text>
</comment>
<dbReference type="Pfam" id="PF02021">
    <property type="entry name" value="UPF0102"/>
    <property type="match status" value="1"/>
</dbReference>
<protein>
    <submittedName>
        <fullName evidence="2">Uncharacterized protein</fullName>
    </submittedName>
</protein>
<dbReference type="Proteomes" id="UP000478183">
    <property type="component" value="Unassembled WGS sequence"/>
</dbReference>
<dbReference type="PANTHER" id="PTHR34039:SF1">
    <property type="entry name" value="UPF0102 PROTEIN YRAN"/>
    <property type="match status" value="1"/>
</dbReference>
<gene>
    <name evidence="2" type="ORF">GL286_13985</name>
</gene>